<proteinExistence type="predicted"/>
<dbReference type="GO" id="GO:0005975">
    <property type="term" value="P:carbohydrate metabolic process"/>
    <property type="evidence" value="ECO:0007669"/>
    <property type="project" value="InterPro"/>
</dbReference>
<accession>A0A9P8LBC7</accession>
<dbReference type="InterPro" id="IPR024535">
    <property type="entry name" value="RHGA/B-epi-like_pectate_lyase"/>
</dbReference>
<dbReference type="SUPFAM" id="SSF51445">
    <property type="entry name" value="(Trans)glycosidases"/>
    <property type="match status" value="1"/>
</dbReference>
<gene>
    <name evidence="3" type="ORF">GP486_004281</name>
</gene>
<dbReference type="EMBL" id="JAGHQM010000656">
    <property type="protein sequence ID" value="KAH0559182.1"/>
    <property type="molecule type" value="Genomic_DNA"/>
</dbReference>
<reference evidence="3" key="1">
    <citation type="submission" date="2021-03" db="EMBL/GenBank/DDBJ databases">
        <title>Comparative genomics and phylogenomic investigation of the class Geoglossomycetes provide insights into ecological specialization and systematics.</title>
        <authorList>
            <person name="Melie T."/>
            <person name="Pirro S."/>
            <person name="Miller A.N."/>
            <person name="Quandt A."/>
        </authorList>
    </citation>
    <scope>NUCLEOTIDE SEQUENCE</scope>
    <source>
        <strain evidence="3">CAQ_001_2017</strain>
    </source>
</reference>
<protein>
    <recommendedName>
        <fullName evidence="2">GH18 domain-containing protein</fullName>
    </recommendedName>
</protein>
<dbReference type="PROSITE" id="PS51910">
    <property type="entry name" value="GH18_2"/>
    <property type="match status" value="1"/>
</dbReference>
<dbReference type="Gene3D" id="3.20.20.80">
    <property type="entry name" value="Glycosidases"/>
    <property type="match status" value="1"/>
</dbReference>
<dbReference type="AlphaFoldDB" id="A0A9P8LBC7"/>
<dbReference type="FunFam" id="2.160.20.10:FF:000049">
    <property type="entry name" value="Putative exo-beta-1,3-glucanase"/>
    <property type="match status" value="1"/>
</dbReference>
<sequence length="1114" mass="118480">MWLSIYGLVSVTAAFARVLNEPLGDRGGLRDEIEESRFHAGSIHNAVQGLEQAVIQIPKDRQTKPDQTQLKPATESAESIYTDSSDFWYESITHNGQSPFIPNGSKWKVFRNVVTDYGADPTGNTDSTQAIINAIEDGSSSGFNRAKNQLGTTGQPAVVYFPAGKYSIRSSLQLYVGTVLMGNPLNPPTIKASSGFNGDTMIYGKDPNQDSTTNFYIGIKNFVIDSTAVDKSKVFKLLDWSVSQATQLANIVFQMPNFSTGHIYEGKSLNFNACTTGIKIDHCFDCVFTNCNFMNAAIGIDMTGGSVGSVVLLDSTASNSGTVVVTIAENTGDHTLVIENFVKGSGISSVVSASGTSILNSNVDGAWVYGNAYTTGGPPSGSHQTGTTYAIARSASLLSNGKYLTIPPPTYSQFNVSQFINVKSVSGLPVFGDGKSDDTQNLNAIISKYASSKILFFPQGTYIVTNTITFPAGSRVVGEAWSAISALGSNFFNPELPVPMVRVGNPGDKGVAQFSDMLFTVADVLQGCTLLEVNLAGTNRGDVGFWNTHFRVGGAAGSKVQTNCAGDPATCKAAFLLMHLTASSSAYIENMWGWTADHDLDSGNGQHISTGRGFLVEATSATWLHGTASEHNTLYQYNFNNAANVFTGMQQSETPYWQGDGSSDLAPAPWTPLGSYGDPTFTNCGNNDAQCRMAWFARISGCSSLFFYGAGFWTFFNNNDGGCQTNGVCQTNAINVRNTTSLSWFGINVKDNVNVIDNNGAALVTQNNNPGGPGGFGVKGAVVGAFLQTSQPGGPFPPVPPPGKYEQAVYWGQHDGEKNLGAYCQSSQGIDIIVLSFLATYGGGRAPSGNFGDCVIDSNGNGQGCGSLASDISACQVAGKKVFISIGGGGASGSVTSQADAEGVAYTLWNSYANPAVTTGGPRPFGKVFVNGWDLDVESNPSGNNQYYKYLVDKLRNYFQTDNSHTYYISGAPQCPLPEANMGDAIDNSKFDYLFIQFYNNDYCSAYQFVRPDNGKGDGFNFDVWESYVASHASAGAKLFIGLPASKLASTGDNSGAKYFLSPSELTSIVDAFTTHTGFGGVMLWDAGNSDTDVEDGCTYDQEVRSVLDKGRAC</sequence>
<dbReference type="InterPro" id="IPR012334">
    <property type="entry name" value="Pectin_lyas_fold"/>
</dbReference>
<dbReference type="InterPro" id="IPR039279">
    <property type="entry name" value="QRT3-like"/>
</dbReference>
<dbReference type="InterPro" id="IPR017853">
    <property type="entry name" value="GH"/>
</dbReference>
<dbReference type="GO" id="GO:0004650">
    <property type="term" value="F:polygalacturonase activity"/>
    <property type="evidence" value="ECO:0007669"/>
    <property type="project" value="InterPro"/>
</dbReference>
<dbReference type="Gene3D" id="2.160.20.10">
    <property type="entry name" value="Single-stranded right-handed beta-helix, Pectin lyase-like"/>
    <property type="match status" value="2"/>
</dbReference>
<feature type="chain" id="PRO_5040306367" description="GH18 domain-containing protein" evidence="1">
    <location>
        <begin position="17"/>
        <end position="1114"/>
    </location>
</feature>
<evidence type="ECO:0000313" key="4">
    <source>
        <dbReference type="Proteomes" id="UP000750711"/>
    </source>
</evidence>
<organism evidence="3 4">
    <name type="scientific">Trichoglossum hirsutum</name>
    <dbReference type="NCBI Taxonomy" id="265104"/>
    <lineage>
        <taxon>Eukaryota</taxon>
        <taxon>Fungi</taxon>
        <taxon>Dikarya</taxon>
        <taxon>Ascomycota</taxon>
        <taxon>Pezizomycotina</taxon>
        <taxon>Geoglossomycetes</taxon>
        <taxon>Geoglossales</taxon>
        <taxon>Geoglossaceae</taxon>
        <taxon>Trichoglossum</taxon>
    </lineage>
</organism>
<feature type="signal peptide" evidence="1">
    <location>
        <begin position="1"/>
        <end position="16"/>
    </location>
</feature>
<comment type="caution">
    <text evidence="3">The sequence shown here is derived from an EMBL/GenBank/DDBJ whole genome shotgun (WGS) entry which is preliminary data.</text>
</comment>
<dbReference type="InterPro" id="IPR011050">
    <property type="entry name" value="Pectin_lyase_fold/virulence"/>
</dbReference>
<dbReference type="InterPro" id="IPR001223">
    <property type="entry name" value="Glyco_hydro18_cat"/>
</dbReference>
<keyword evidence="1" id="KW-0732">Signal</keyword>
<dbReference type="Proteomes" id="UP000750711">
    <property type="component" value="Unassembled WGS sequence"/>
</dbReference>
<dbReference type="PANTHER" id="PTHR33928:SF2">
    <property type="entry name" value="PECTATE LYASE SUPERFAMILY PROTEIN DOMAIN-CONTAINING PROTEIN-RELATED"/>
    <property type="match status" value="1"/>
</dbReference>
<dbReference type="Pfam" id="PF12708">
    <property type="entry name" value="Pect-lyase_RHGA_epim"/>
    <property type="match status" value="2"/>
</dbReference>
<dbReference type="SUPFAM" id="SSF51126">
    <property type="entry name" value="Pectin lyase-like"/>
    <property type="match status" value="2"/>
</dbReference>
<evidence type="ECO:0000313" key="3">
    <source>
        <dbReference type="EMBL" id="KAH0559182.1"/>
    </source>
</evidence>
<name>A0A9P8LBC7_9PEZI</name>
<dbReference type="CDD" id="cd23668">
    <property type="entry name" value="GH55_beta13glucanase-like"/>
    <property type="match status" value="1"/>
</dbReference>
<keyword evidence="4" id="KW-1185">Reference proteome</keyword>
<evidence type="ECO:0000259" key="2">
    <source>
        <dbReference type="PROSITE" id="PS51910"/>
    </source>
</evidence>
<evidence type="ECO:0000256" key="1">
    <source>
        <dbReference type="SAM" id="SignalP"/>
    </source>
</evidence>
<feature type="domain" description="GH18" evidence="2">
    <location>
        <begin position="805"/>
        <end position="1111"/>
    </location>
</feature>
<dbReference type="PANTHER" id="PTHR33928">
    <property type="entry name" value="POLYGALACTURONASE QRT3"/>
    <property type="match status" value="1"/>
</dbReference>